<accession>A0A8J2ZRE4</accession>
<sequence length="41" mass="4228">MKISEINEETAATNGANEPTAIPSAGTNASSSNIIRTAYQC</sequence>
<evidence type="ECO:0000313" key="3">
    <source>
        <dbReference type="Proteomes" id="UP000602050"/>
    </source>
</evidence>
<dbReference type="Proteomes" id="UP000602050">
    <property type="component" value="Unassembled WGS sequence"/>
</dbReference>
<protein>
    <submittedName>
        <fullName evidence="2">Uncharacterized protein</fullName>
    </submittedName>
</protein>
<dbReference type="EMBL" id="BMEV01000013">
    <property type="protein sequence ID" value="GGH72726.1"/>
    <property type="molecule type" value="Genomic_DNA"/>
</dbReference>
<gene>
    <name evidence="2" type="ORF">GCM10010978_09910</name>
</gene>
<evidence type="ECO:0000256" key="1">
    <source>
        <dbReference type="SAM" id="MobiDB-lite"/>
    </source>
</evidence>
<reference evidence="2" key="1">
    <citation type="journal article" date="2014" name="Int. J. Syst. Evol. Microbiol.">
        <title>Complete genome sequence of Corynebacterium casei LMG S-19264T (=DSM 44701T), isolated from a smear-ripened cheese.</title>
        <authorList>
            <consortium name="US DOE Joint Genome Institute (JGI-PGF)"/>
            <person name="Walter F."/>
            <person name="Albersmeier A."/>
            <person name="Kalinowski J."/>
            <person name="Ruckert C."/>
        </authorList>
    </citation>
    <scope>NUCLEOTIDE SEQUENCE</scope>
    <source>
        <strain evidence="2">CGMCC 1.12360</strain>
    </source>
</reference>
<keyword evidence="3" id="KW-1185">Reference proteome</keyword>
<feature type="region of interest" description="Disordered" evidence="1">
    <location>
        <begin position="1"/>
        <end position="29"/>
    </location>
</feature>
<evidence type="ECO:0000313" key="2">
    <source>
        <dbReference type="EMBL" id="GGH72726.1"/>
    </source>
</evidence>
<comment type="caution">
    <text evidence="2">The sequence shown here is derived from an EMBL/GenBank/DDBJ whole genome shotgun (WGS) entry which is preliminary data.</text>
</comment>
<reference evidence="2" key="2">
    <citation type="submission" date="2020-09" db="EMBL/GenBank/DDBJ databases">
        <authorList>
            <person name="Sun Q."/>
            <person name="Zhou Y."/>
        </authorList>
    </citation>
    <scope>NUCLEOTIDE SEQUENCE</scope>
    <source>
        <strain evidence="2">CGMCC 1.12360</strain>
    </source>
</reference>
<dbReference type="AlphaFoldDB" id="A0A8J2ZRE4"/>
<organism evidence="2 3">
    <name type="scientific">Compostibacillus humi</name>
    <dbReference type="NCBI Taxonomy" id="1245525"/>
    <lineage>
        <taxon>Bacteria</taxon>
        <taxon>Bacillati</taxon>
        <taxon>Bacillota</taxon>
        <taxon>Bacilli</taxon>
        <taxon>Bacillales</taxon>
        <taxon>Bacillaceae</taxon>
        <taxon>Compostibacillus</taxon>
    </lineage>
</organism>
<name>A0A8J2ZRE4_9BACI</name>
<proteinExistence type="predicted"/>